<evidence type="ECO:0000256" key="1">
    <source>
        <dbReference type="ARBA" id="ARBA00004611"/>
    </source>
</evidence>
<dbReference type="OrthoDB" id="10254713at2759"/>
<keyword evidence="10" id="KW-0175">Coiled coil</keyword>
<keyword evidence="4" id="KW-0963">Cytoplasm</keyword>
<evidence type="ECO:0000256" key="11">
    <source>
        <dbReference type="SAM" id="MobiDB-lite"/>
    </source>
</evidence>
<dbReference type="GO" id="GO:0005737">
    <property type="term" value="C:cytoplasm"/>
    <property type="evidence" value="ECO:0007669"/>
    <property type="project" value="TreeGrafter"/>
</dbReference>
<keyword evidence="6" id="KW-0969">Cilium</keyword>
<reference evidence="12" key="1">
    <citation type="submission" date="2017-05" db="UniProtKB">
        <authorList>
            <consortium name="EnsemblMetazoa"/>
        </authorList>
    </citation>
    <scope>IDENTIFICATION</scope>
</reference>
<proteinExistence type="inferred from homology"/>
<dbReference type="Pfam" id="PF00612">
    <property type="entry name" value="IQ"/>
    <property type="match status" value="1"/>
</dbReference>
<evidence type="ECO:0000313" key="12">
    <source>
        <dbReference type="EnsemblMetazoa" id="Aqu2.1.07734_001"/>
    </source>
</evidence>
<name>A0A1X7SZX8_AMPQE</name>
<evidence type="ECO:0000256" key="5">
    <source>
        <dbReference type="ARBA" id="ARBA00022846"/>
    </source>
</evidence>
<dbReference type="PROSITE" id="PS50096">
    <property type="entry name" value="IQ"/>
    <property type="match status" value="1"/>
</dbReference>
<dbReference type="EnsemblMetazoa" id="Aqu2.1.07734_001">
    <property type="protein sequence ID" value="Aqu2.1.07734_001"/>
    <property type="gene ID" value="Aqu2.1.07734"/>
</dbReference>
<keyword evidence="5" id="KW-0282">Flagellum</keyword>
<feature type="coiled-coil region" evidence="10">
    <location>
        <begin position="14"/>
        <end position="149"/>
    </location>
</feature>
<protein>
    <recommendedName>
        <fullName evidence="3">Dynein regulatory complex protein 9</fullName>
    </recommendedName>
    <alternativeName>
        <fullName evidence="9">IQ domain-containing protein G</fullName>
    </alternativeName>
</protein>
<feature type="compositionally biased region" description="Low complexity" evidence="11">
    <location>
        <begin position="186"/>
        <end position="196"/>
    </location>
</feature>
<dbReference type="InParanoid" id="A0A1X7SZX8"/>
<evidence type="ECO:0000256" key="2">
    <source>
        <dbReference type="ARBA" id="ARBA00008222"/>
    </source>
</evidence>
<evidence type="ECO:0000256" key="4">
    <source>
        <dbReference type="ARBA" id="ARBA00022490"/>
    </source>
</evidence>
<evidence type="ECO:0000256" key="3">
    <source>
        <dbReference type="ARBA" id="ARBA00013738"/>
    </source>
</evidence>
<evidence type="ECO:0000256" key="6">
    <source>
        <dbReference type="ARBA" id="ARBA00023069"/>
    </source>
</evidence>
<accession>A0A1X7SZX8</accession>
<dbReference type="PANTHER" id="PTHR14871:SF1">
    <property type="entry name" value="DYNEIN REGULATORY COMPLEX PROTEIN 9"/>
    <property type="match status" value="1"/>
</dbReference>
<comment type="subcellular location">
    <subcellularLocation>
        <location evidence="1">Cytoplasm</location>
        <location evidence="1">Cytoskeleton</location>
        <location evidence="1">Flagellum axoneme</location>
    </subcellularLocation>
</comment>
<dbReference type="AlphaFoldDB" id="A0A1X7SZX8"/>
<sequence length="196" mass="23983">MHDHFKVSFNEHDCRQLVKDLRKQLVEVKREKEEQITKLDEDVAHCKDQLQELKARTELLNKYIKKQSDVKVQCSQRQQQNKESDLYNERERLKQELAKEKRAHAEIENYLKKHIEYMEREEVVIEHRAMKERQRLKEEQEKKENTTATKLQAWWRGMMVRKGMGPLRKGVRRKERREARKESQTKNKNNYNNRNI</sequence>
<feature type="region of interest" description="Disordered" evidence="11">
    <location>
        <begin position="165"/>
        <end position="196"/>
    </location>
</feature>
<dbReference type="Gene3D" id="1.20.5.190">
    <property type="match status" value="1"/>
</dbReference>
<dbReference type="CDD" id="cd23766">
    <property type="entry name" value="IQCG"/>
    <property type="match status" value="1"/>
</dbReference>
<evidence type="ECO:0000256" key="8">
    <source>
        <dbReference type="ARBA" id="ARBA00023273"/>
    </source>
</evidence>
<keyword evidence="7" id="KW-0206">Cytoskeleton</keyword>
<evidence type="ECO:0000256" key="10">
    <source>
        <dbReference type="SAM" id="Coils"/>
    </source>
</evidence>
<dbReference type="PANTHER" id="PTHR14871">
    <property type="entry name" value="DYNEIN REGULATORY COMPLEX PROTEIN 9"/>
    <property type="match status" value="1"/>
</dbReference>
<evidence type="ECO:0000256" key="7">
    <source>
        <dbReference type="ARBA" id="ARBA00023212"/>
    </source>
</evidence>
<dbReference type="GO" id="GO:0044782">
    <property type="term" value="P:cilium organization"/>
    <property type="evidence" value="ECO:0007669"/>
    <property type="project" value="TreeGrafter"/>
</dbReference>
<dbReference type="InterPro" id="IPR042618">
    <property type="entry name" value="IQCG"/>
</dbReference>
<feature type="compositionally biased region" description="Basic and acidic residues" evidence="11">
    <location>
        <begin position="176"/>
        <end position="185"/>
    </location>
</feature>
<organism evidence="12">
    <name type="scientific">Amphimedon queenslandica</name>
    <name type="common">Sponge</name>
    <dbReference type="NCBI Taxonomy" id="400682"/>
    <lineage>
        <taxon>Eukaryota</taxon>
        <taxon>Metazoa</taxon>
        <taxon>Porifera</taxon>
        <taxon>Demospongiae</taxon>
        <taxon>Heteroscleromorpha</taxon>
        <taxon>Haplosclerida</taxon>
        <taxon>Niphatidae</taxon>
        <taxon>Amphimedon</taxon>
    </lineage>
</organism>
<keyword evidence="8" id="KW-0966">Cell projection</keyword>
<dbReference type="GO" id="GO:0031514">
    <property type="term" value="C:motile cilium"/>
    <property type="evidence" value="ECO:0007669"/>
    <property type="project" value="TreeGrafter"/>
</dbReference>
<comment type="similarity">
    <text evidence="2">Belongs to the DRC9 family.</text>
</comment>
<evidence type="ECO:0000256" key="9">
    <source>
        <dbReference type="ARBA" id="ARBA00032183"/>
    </source>
</evidence>
<dbReference type="InterPro" id="IPR000048">
    <property type="entry name" value="IQ_motif_EF-hand-BS"/>
</dbReference>